<dbReference type="GO" id="GO:0047804">
    <property type="term" value="F:cysteine-S-conjugate beta-lyase activity"/>
    <property type="evidence" value="ECO:0007669"/>
    <property type="project" value="UniProtKB-EC"/>
</dbReference>
<accession>F0T2I0</accession>
<dbReference type="HOGENOM" id="CLU_017584_15_0_9"/>
<dbReference type="GO" id="GO:0030170">
    <property type="term" value="F:pyridoxal phosphate binding"/>
    <property type="evidence" value="ECO:0007669"/>
    <property type="project" value="InterPro"/>
</dbReference>
<evidence type="ECO:0000256" key="1">
    <source>
        <dbReference type="ARBA" id="ARBA00001933"/>
    </source>
</evidence>
<dbReference type="CDD" id="cd00609">
    <property type="entry name" value="AAT_like"/>
    <property type="match status" value="1"/>
</dbReference>
<name>F0T2I0_SYNGF</name>
<evidence type="ECO:0000313" key="8">
    <source>
        <dbReference type="Proteomes" id="UP000007488"/>
    </source>
</evidence>
<dbReference type="PANTHER" id="PTHR43525">
    <property type="entry name" value="PROTEIN MALY"/>
    <property type="match status" value="1"/>
</dbReference>
<dbReference type="AlphaFoldDB" id="F0T2I0"/>
<sequence>MNYDFDEKINRRGTGSVKWDTYGNEYIPMFIADMDFKPSPQIVAALKDRTAHEVYGYTRPDRLLYETIANWFYQTYHYVLEESWIRLLPGIVPALAVAAHIAPGKAAANTPNYPMLLQGPVRAGKELILSPLKETNDYYEMDFADLEQRLTSDTDIFYLCNPHNPVGRVYQKDELAGLSRFAQDNDLLVIADEIHCELVFDRPHIPFLTVDEYAKQHSITLMSPSKTYNIPGLGMAFAIIPNPDLRKKFAQISYALPHPGFFGLEACKAAYGNSGQWRDELVAYLQSNRDYLEEELTQRFPKAKFTHVEGTYLQWIDFRPYGIKDPHGRLLHEAKIALSDGRDFGLDGYVRLNFGCRRELLAEALQRIGSVIQ</sequence>
<dbReference type="KEGG" id="sgy:Sgly_0957"/>
<protein>
    <recommendedName>
        <fullName evidence="2">cysteine-S-conjugate beta-lyase</fullName>
        <ecNumber evidence="2">4.4.1.13</ecNumber>
    </recommendedName>
</protein>
<dbReference type="Pfam" id="PF00155">
    <property type="entry name" value="Aminotran_1_2"/>
    <property type="match status" value="1"/>
</dbReference>
<organism evidence="7 8">
    <name type="scientific">Syntrophobotulus glycolicus (strain DSM 8271 / FlGlyR)</name>
    <dbReference type="NCBI Taxonomy" id="645991"/>
    <lineage>
        <taxon>Bacteria</taxon>
        <taxon>Bacillati</taxon>
        <taxon>Bacillota</taxon>
        <taxon>Clostridia</taxon>
        <taxon>Eubacteriales</taxon>
        <taxon>Desulfitobacteriaceae</taxon>
        <taxon>Syntrophobotulus</taxon>
    </lineage>
</organism>
<keyword evidence="4 7" id="KW-0456">Lyase</keyword>
<dbReference type="Proteomes" id="UP000007488">
    <property type="component" value="Chromosome"/>
</dbReference>
<dbReference type="InterPro" id="IPR051798">
    <property type="entry name" value="Class-II_PLP-Dep_Aminotrans"/>
</dbReference>
<gene>
    <name evidence="7" type="ordered locus">Sgly_0957</name>
</gene>
<dbReference type="EC" id="4.4.1.13" evidence="2"/>
<dbReference type="Gene3D" id="3.40.640.10">
    <property type="entry name" value="Type I PLP-dependent aspartate aminotransferase-like (Major domain)"/>
    <property type="match status" value="1"/>
</dbReference>
<evidence type="ECO:0000256" key="3">
    <source>
        <dbReference type="ARBA" id="ARBA00022898"/>
    </source>
</evidence>
<dbReference type="InterPro" id="IPR004839">
    <property type="entry name" value="Aminotransferase_I/II_large"/>
</dbReference>
<feature type="domain" description="Aminotransferase class I/classII large" evidence="6">
    <location>
        <begin position="33"/>
        <end position="368"/>
    </location>
</feature>
<comment type="similarity">
    <text evidence="5">Belongs to the class-II pyridoxal-phosphate-dependent aminotransferase family. MalY/PatB cystathionine beta-lyase subfamily.</text>
</comment>
<reference evidence="7 8" key="1">
    <citation type="journal article" date="2011" name="Stand. Genomic Sci.">
        <title>Complete genome sequence of Syntrophobotulus glycolicus type strain (FlGlyR).</title>
        <authorList>
            <person name="Han C."/>
            <person name="Mwirichia R."/>
            <person name="Chertkov O."/>
            <person name="Held B."/>
            <person name="Lapidus A."/>
            <person name="Nolan M."/>
            <person name="Lucas S."/>
            <person name="Hammon N."/>
            <person name="Deshpande S."/>
            <person name="Cheng J.F."/>
            <person name="Tapia R."/>
            <person name="Goodwin L."/>
            <person name="Pitluck S."/>
            <person name="Huntemann M."/>
            <person name="Liolios K."/>
            <person name="Ivanova N."/>
            <person name="Pagani I."/>
            <person name="Mavromatis K."/>
            <person name="Ovchinikova G."/>
            <person name="Pati A."/>
            <person name="Chen A."/>
            <person name="Palaniappan K."/>
            <person name="Land M."/>
            <person name="Hauser L."/>
            <person name="Brambilla E.M."/>
            <person name="Rohde M."/>
            <person name="Spring S."/>
            <person name="Sikorski J."/>
            <person name="Goker M."/>
            <person name="Woyke T."/>
            <person name="Bristow J."/>
            <person name="Eisen J.A."/>
            <person name="Markowitz V."/>
            <person name="Hugenholtz P."/>
            <person name="Kyrpides N.C."/>
            <person name="Klenk H.P."/>
            <person name="Detter J.C."/>
        </authorList>
    </citation>
    <scope>NUCLEOTIDE SEQUENCE [LARGE SCALE GENOMIC DNA]</scope>
    <source>
        <strain evidence="8">DSM 8271 / FlGlyR</strain>
    </source>
</reference>
<evidence type="ECO:0000313" key="7">
    <source>
        <dbReference type="EMBL" id="ADY55298.1"/>
    </source>
</evidence>
<dbReference type="EMBL" id="CP002547">
    <property type="protein sequence ID" value="ADY55298.1"/>
    <property type="molecule type" value="Genomic_DNA"/>
</dbReference>
<proteinExistence type="inferred from homology"/>
<reference evidence="8" key="2">
    <citation type="submission" date="2011-02" db="EMBL/GenBank/DDBJ databases">
        <title>The complete genome of Syntrophobotulus glycolicus DSM 8271.</title>
        <authorList>
            <person name="Lucas S."/>
            <person name="Copeland A."/>
            <person name="Lapidus A."/>
            <person name="Bruce D."/>
            <person name="Goodwin L."/>
            <person name="Pitluck S."/>
            <person name="Kyrpides N."/>
            <person name="Mavromatis K."/>
            <person name="Pagani I."/>
            <person name="Ivanova N."/>
            <person name="Mikhailova N."/>
            <person name="Chertkov O."/>
            <person name="Held B."/>
            <person name="Detter J.C."/>
            <person name="Tapia R."/>
            <person name="Han C."/>
            <person name="Land M."/>
            <person name="Hauser L."/>
            <person name="Markowitz V."/>
            <person name="Cheng J.-F."/>
            <person name="Hugenholtz P."/>
            <person name="Woyke T."/>
            <person name="Wu D."/>
            <person name="Spring S."/>
            <person name="Schroeder M."/>
            <person name="Brambilla E."/>
            <person name="Klenk H.-P."/>
            <person name="Eisen J.A."/>
        </authorList>
    </citation>
    <scope>NUCLEOTIDE SEQUENCE [LARGE SCALE GENOMIC DNA]</scope>
    <source>
        <strain evidence="8">DSM 8271 / FlGlyR</strain>
    </source>
</reference>
<dbReference type="OrthoDB" id="9802872at2"/>
<keyword evidence="8" id="KW-1185">Reference proteome</keyword>
<dbReference type="PANTHER" id="PTHR43525:SF1">
    <property type="entry name" value="PROTEIN MALY"/>
    <property type="match status" value="1"/>
</dbReference>
<dbReference type="InterPro" id="IPR015422">
    <property type="entry name" value="PyrdxlP-dep_Trfase_small"/>
</dbReference>
<dbReference type="NCBIfam" id="TIGR04350">
    <property type="entry name" value="C_S_lyase_PatB"/>
    <property type="match status" value="1"/>
</dbReference>
<evidence type="ECO:0000256" key="5">
    <source>
        <dbReference type="ARBA" id="ARBA00037974"/>
    </source>
</evidence>
<comment type="cofactor">
    <cofactor evidence="1">
        <name>pyridoxal 5'-phosphate</name>
        <dbReference type="ChEBI" id="CHEBI:597326"/>
    </cofactor>
</comment>
<evidence type="ECO:0000256" key="2">
    <source>
        <dbReference type="ARBA" id="ARBA00012224"/>
    </source>
</evidence>
<dbReference type="RefSeq" id="WP_013624169.1">
    <property type="nucleotide sequence ID" value="NC_015172.1"/>
</dbReference>
<evidence type="ECO:0000256" key="4">
    <source>
        <dbReference type="ARBA" id="ARBA00023239"/>
    </source>
</evidence>
<dbReference type="SUPFAM" id="SSF53383">
    <property type="entry name" value="PLP-dependent transferases"/>
    <property type="match status" value="1"/>
</dbReference>
<dbReference type="eggNOG" id="COG1168">
    <property type="taxonomic scope" value="Bacteria"/>
</dbReference>
<keyword evidence="3" id="KW-0663">Pyridoxal phosphate</keyword>
<evidence type="ECO:0000259" key="6">
    <source>
        <dbReference type="Pfam" id="PF00155"/>
    </source>
</evidence>
<dbReference type="InterPro" id="IPR027619">
    <property type="entry name" value="C-S_lyase_PatB-like"/>
</dbReference>
<dbReference type="STRING" id="645991.Sgly_0957"/>
<dbReference type="InterPro" id="IPR015424">
    <property type="entry name" value="PyrdxlP-dep_Trfase"/>
</dbReference>
<dbReference type="Gene3D" id="3.90.1150.10">
    <property type="entry name" value="Aspartate Aminotransferase, domain 1"/>
    <property type="match status" value="1"/>
</dbReference>
<dbReference type="InterPro" id="IPR015421">
    <property type="entry name" value="PyrdxlP-dep_Trfase_major"/>
</dbReference>